<name>A0A0M2REV2_9PROT</name>
<keyword evidence="2" id="KW-1185">Reference proteome</keyword>
<protein>
    <submittedName>
        <fullName evidence="1">Uncharacterized protein</fullName>
    </submittedName>
</protein>
<gene>
    <name evidence="1" type="ORF">WH95_01745</name>
</gene>
<comment type="caution">
    <text evidence="1">The sequence shown here is derived from an EMBL/GenBank/DDBJ whole genome shotgun (WGS) entry which is preliminary data.</text>
</comment>
<dbReference type="EMBL" id="LANI01000002">
    <property type="protein sequence ID" value="KKJ78103.1"/>
    <property type="molecule type" value="Genomic_DNA"/>
</dbReference>
<dbReference type="Proteomes" id="UP000034491">
    <property type="component" value="Unassembled WGS sequence"/>
</dbReference>
<evidence type="ECO:0000313" key="1">
    <source>
        <dbReference type="EMBL" id="KKJ78103.1"/>
    </source>
</evidence>
<proteinExistence type="predicted"/>
<organism evidence="1 2">
    <name type="scientific">Kiloniella litopenaei</name>
    <dbReference type="NCBI Taxonomy" id="1549748"/>
    <lineage>
        <taxon>Bacteria</taxon>
        <taxon>Pseudomonadati</taxon>
        <taxon>Pseudomonadota</taxon>
        <taxon>Alphaproteobacteria</taxon>
        <taxon>Rhodospirillales</taxon>
        <taxon>Kiloniellaceae</taxon>
        <taxon>Kiloniella</taxon>
    </lineage>
</organism>
<evidence type="ECO:0000313" key="2">
    <source>
        <dbReference type="Proteomes" id="UP000034491"/>
    </source>
</evidence>
<dbReference type="AlphaFoldDB" id="A0A0M2REV2"/>
<accession>A0A0M2REV2</accession>
<reference evidence="1 2" key="1">
    <citation type="submission" date="2015-03" db="EMBL/GenBank/DDBJ databases">
        <title>Genome sequence of Kiloniella sp. P1-1, isolated from the gut microflora of Pacific white shrimp, Penaeus vannamei.</title>
        <authorList>
            <person name="Shao Z."/>
            <person name="Wang L."/>
            <person name="Li X."/>
        </authorList>
    </citation>
    <scope>NUCLEOTIDE SEQUENCE [LARGE SCALE GENOMIC DNA]</scope>
    <source>
        <strain evidence="1 2">P1-1</strain>
    </source>
</reference>
<sequence length="144" mass="16496">MTREQQNEVARILSLSLAPLSRVEIMRELLKLKVKTNSRNMDAASLELQLEVYADELTRFPADCVLQALQDAGRQKWWPDWGTLEALLTPLQDLRQRLLRNLKARDNLIPARNERERRNNEGPEALGFFLGGLTQARQSGDKAD</sequence>